<dbReference type="EMBL" id="KN880660">
    <property type="protein sequence ID" value="KIY63995.1"/>
    <property type="molecule type" value="Genomic_DNA"/>
</dbReference>
<evidence type="ECO:0000256" key="1">
    <source>
        <dbReference type="SAM" id="MobiDB-lite"/>
    </source>
</evidence>
<reference evidence="2 3" key="1">
    <citation type="journal article" date="2015" name="Fungal Genet. Biol.">
        <title>Evolution of novel wood decay mechanisms in Agaricales revealed by the genome sequences of Fistulina hepatica and Cylindrobasidium torrendii.</title>
        <authorList>
            <person name="Floudas D."/>
            <person name="Held B.W."/>
            <person name="Riley R."/>
            <person name="Nagy L.G."/>
            <person name="Koehler G."/>
            <person name="Ransdell A.S."/>
            <person name="Younus H."/>
            <person name="Chow J."/>
            <person name="Chiniquy J."/>
            <person name="Lipzen A."/>
            <person name="Tritt A."/>
            <person name="Sun H."/>
            <person name="Haridas S."/>
            <person name="LaButti K."/>
            <person name="Ohm R.A."/>
            <person name="Kues U."/>
            <person name="Blanchette R.A."/>
            <person name="Grigoriev I.V."/>
            <person name="Minto R.E."/>
            <person name="Hibbett D.S."/>
        </authorList>
    </citation>
    <scope>NUCLEOTIDE SEQUENCE [LARGE SCALE GENOMIC DNA]</scope>
    <source>
        <strain evidence="2 3">FP15055 ss-10</strain>
    </source>
</reference>
<evidence type="ECO:0000313" key="3">
    <source>
        <dbReference type="Proteomes" id="UP000054007"/>
    </source>
</evidence>
<organism evidence="2 3">
    <name type="scientific">Cylindrobasidium torrendii FP15055 ss-10</name>
    <dbReference type="NCBI Taxonomy" id="1314674"/>
    <lineage>
        <taxon>Eukaryota</taxon>
        <taxon>Fungi</taxon>
        <taxon>Dikarya</taxon>
        <taxon>Basidiomycota</taxon>
        <taxon>Agaricomycotina</taxon>
        <taxon>Agaricomycetes</taxon>
        <taxon>Agaricomycetidae</taxon>
        <taxon>Agaricales</taxon>
        <taxon>Marasmiineae</taxon>
        <taxon>Physalacriaceae</taxon>
        <taxon>Cylindrobasidium</taxon>
    </lineage>
</organism>
<feature type="region of interest" description="Disordered" evidence="1">
    <location>
        <begin position="288"/>
        <end position="439"/>
    </location>
</feature>
<accession>A0A0D7B1A7</accession>
<keyword evidence="3" id="KW-1185">Reference proteome</keyword>
<proteinExistence type="predicted"/>
<feature type="compositionally biased region" description="Basic and acidic residues" evidence="1">
    <location>
        <begin position="391"/>
        <end position="415"/>
    </location>
</feature>
<dbReference type="AlphaFoldDB" id="A0A0D7B1A7"/>
<name>A0A0D7B1A7_9AGAR</name>
<protein>
    <submittedName>
        <fullName evidence="2">Uncharacterized protein</fullName>
    </submittedName>
</protein>
<dbReference type="Proteomes" id="UP000054007">
    <property type="component" value="Unassembled WGS sequence"/>
</dbReference>
<sequence length="439" mass="48808">MSRTSREGAPQRSTTQALLRRSRKMWAFVPKYCANEGQSTNDGLFYMASPSSISRTTQSKQTTIHNFVGSSLNSMPWASSDIRQVQADIVSLLRSGHITFIPNDDTVLKILEVSEHNRHCASNERIALNDPQIPEFNPKLSFQEKAFDATSRNRRGHRAYPPVPSYASFQDDSESLDDILRKLQAMSAAEHRFAPPASRGCIYSALSDADIQYSCGPAAEPEVSRWLEALPTSTALAEVAEDNDQVLSYSLEPTAVPKGPTDEDPTNWRSVGRRYFPHIATDLAISGNTELLPPHDTHISPSPSSLEPDRLCQPAMTITSESRSPAPRRPHTTGGRTQEKPSSRVCHVRRSKTVATEAMAQQLRPRRATPPRSDTSSLKRKRATDVPSPHPRSDERPQTKNGDRRVKKARVESRRTRSLPARQSRTAAATAITFQLGHR</sequence>
<evidence type="ECO:0000313" key="2">
    <source>
        <dbReference type="EMBL" id="KIY63995.1"/>
    </source>
</evidence>
<gene>
    <name evidence="2" type="ORF">CYLTODRAFT_446290</name>
</gene>